<organism evidence="2 3">
    <name type="scientific">Tetrahymena thermophila (strain SB210)</name>
    <dbReference type="NCBI Taxonomy" id="312017"/>
    <lineage>
        <taxon>Eukaryota</taxon>
        <taxon>Sar</taxon>
        <taxon>Alveolata</taxon>
        <taxon>Ciliophora</taxon>
        <taxon>Intramacronucleata</taxon>
        <taxon>Oligohymenophorea</taxon>
        <taxon>Hymenostomatida</taxon>
        <taxon>Tetrahymenina</taxon>
        <taxon>Tetrahymenidae</taxon>
        <taxon>Tetrahymena</taxon>
    </lineage>
</organism>
<accession>Q23JY5</accession>
<sequence length="391" mass="44937">MSKNQFNPEINQQDQRGLIYIEIPKLFYTGGDDIEGILHISLMKEFKGSFLAINLLGIEETSFTDVSNQKRKQASKQSVISPFTGSNVFLNLTIPLYDFSNGDKTKEFVLKPGNWSIPFKLNTTSELPSSLHFKNDEENYCFIRYTLNAYIFPTNQCDQPIQGSQEICLRQSSLLTDDEFLENEYERSPRQCCFKTGSYTLQANINAVNFIGGETIQLVLLGDFTKFTSKVDYIDVSLDGRLCIKSKTPQQIKKYFNLYSIQYEIKVENKKCQQTINISIPKNSPSSILSELIELQFSVNAKAITSTCFVEPSDPLNFNIQINSNEDYNDSFNNQQQLPQNWQPEVLQRQIFDSQQAIDFQKISIQFFSQDQSNIKNQKTMEEPRMNNPLV</sequence>
<evidence type="ECO:0000313" key="3">
    <source>
        <dbReference type="Proteomes" id="UP000009168"/>
    </source>
</evidence>
<dbReference type="Gene3D" id="2.60.40.640">
    <property type="match status" value="2"/>
</dbReference>
<dbReference type="OrthoDB" id="7785529at2759"/>
<dbReference type="InParanoid" id="Q23JY5"/>
<dbReference type="RefSeq" id="XP_001017303.1">
    <property type="nucleotide sequence ID" value="XM_001017303.1"/>
</dbReference>
<dbReference type="HOGENOM" id="CLU_047343_0_0_1"/>
<dbReference type="PANTHER" id="PTHR11188:SF17">
    <property type="entry name" value="FI21816P1"/>
    <property type="match status" value="1"/>
</dbReference>
<protein>
    <submittedName>
        <fullName evidence="2">Arrestin</fullName>
    </submittedName>
</protein>
<keyword evidence="3" id="KW-1185">Reference proteome</keyword>
<evidence type="ECO:0000259" key="1">
    <source>
        <dbReference type="Pfam" id="PF00339"/>
    </source>
</evidence>
<dbReference type="InterPro" id="IPR050357">
    <property type="entry name" value="Arrestin_domain-protein"/>
</dbReference>
<dbReference type="STRING" id="312017.Q23JY5"/>
<dbReference type="InterPro" id="IPR011021">
    <property type="entry name" value="Arrestin-like_N"/>
</dbReference>
<dbReference type="Pfam" id="PF00339">
    <property type="entry name" value="Arrestin_N"/>
    <property type="match status" value="1"/>
</dbReference>
<dbReference type="Proteomes" id="UP000009168">
    <property type="component" value="Unassembled WGS sequence"/>
</dbReference>
<feature type="domain" description="Arrestin-like N-terminal" evidence="1">
    <location>
        <begin position="19"/>
        <end position="159"/>
    </location>
</feature>
<gene>
    <name evidence="2" type="ORF">TTHERM_00196490</name>
</gene>
<dbReference type="GeneID" id="7825846"/>
<reference evidence="3" key="1">
    <citation type="journal article" date="2006" name="PLoS Biol.">
        <title>Macronuclear genome sequence of the ciliate Tetrahymena thermophila, a model eukaryote.</title>
        <authorList>
            <person name="Eisen J.A."/>
            <person name="Coyne R.S."/>
            <person name="Wu M."/>
            <person name="Wu D."/>
            <person name="Thiagarajan M."/>
            <person name="Wortman J.R."/>
            <person name="Badger J.H."/>
            <person name="Ren Q."/>
            <person name="Amedeo P."/>
            <person name="Jones K.M."/>
            <person name="Tallon L.J."/>
            <person name="Delcher A.L."/>
            <person name="Salzberg S.L."/>
            <person name="Silva J.C."/>
            <person name="Haas B.J."/>
            <person name="Majoros W.H."/>
            <person name="Farzad M."/>
            <person name="Carlton J.M."/>
            <person name="Smith R.K. Jr."/>
            <person name="Garg J."/>
            <person name="Pearlman R.E."/>
            <person name="Karrer K.M."/>
            <person name="Sun L."/>
            <person name="Manning G."/>
            <person name="Elde N.C."/>
            <person name="Turkewitz A.P."/>
            <person name="Asai D.J."/>
            <person name="Wilkes D.E."/>
            <person name="Wang Y."/>
            <person name="Cai H."/>
            <person name="Collins K."/>
            <person name="Stewart B.A."/>
            <person name="Lee S.R."/>
            <person name="Wilamowska K."/>
            <person name="Weinberg Z."/>
            <person name="Ruzzo W.L."/>
            <person name="Wloga D."/>
            <person name="Gaertig J."/>
            <person name="Frankel J."/>
            <person name="Tsao C.-C."/>
            <person name="Gorovsky M.A."/>
            <person name="Keeling P.J."/>
            <person name="Waller R.F."/>
            <person name="Patron N.J."/>
            <person name="Cherry J.M."/>
            <person name="Stover N.A."/>
            <person name="Krieger C.J."/>
            <person name="del Toro C."/>
            <person name="Ryder H.F."/>
            <person name="Williamson S.C."/>
            <person name="Barbeau R.A."/>
            <person name="Hamilton E.P."/>
            <person name="Orias E."/>
        </authorList>
    </citation>
    <scope>NUCLEOTIDE SEQUENCE [LARGE SCALE GENOMIC DNA]</scope>
    <source>
        <strain evidence="3">SB210</strain>
    </source>
</reference>
<evidence type="ECO:0000313" key="2">
    <source>
        <dbReference type="EMBL" id="EAR97058.1"/>
    </source>
</evidence>
<dbReference type="AlphaFoldDB" id="Q23JY5"/>
<dbReference type="InterPro" id="IPR014752">
    <property type="entry name" value="Arrestin-like_C"/>
</dbReference>
<dbReference type="GO" id="GO:0015031">
    <property type="term" value="P:protein transport"/>
    <property type="evidence" value="ECO:0007669"/>
    <property type="project" value="TreeGrafter"/>
</dbReference>
<dbReference type="KEGG" id="tet:TTHERM_00196490"/>
<dbReference type="PANTHER" id="PTHR11188">
    <property type="entry name" value="ARRESTIN DOMAIN CONTAINING PROTEIN"/>
    <property type="match status" value="1"/>
</dbReference>
<dbReference type="GO" id="GO:0005737">
    <property type="term" value="C:cytoplasm"/>
    <property type="evidence" value="ECO:0007669"/>
    <property type="project" value="TreeGrafter"/>
</dbReference>
<dbReference type="EMBL" id="GG662673">
    <property type="protein sequence ID" value="EAR97058.1"/>
    <property type="molecule type" value="Genomic_DNA"/>
</dbReference>
<name>Q23JY5_TETTS</name>
<proteinExistence type="predicted"/>